<dbReference type="AlphaFoldDB" id="A0A242NH23"/>
<dbReference type="Gene3D" id="2.30.40.10">
    <property type="entry name" value="Urease, subunit C, domain 1"/>
    <property type="match status" value="1"/>
</dbReference>
<evidence type="ECO:0000313" key="4">
    <source>
        <dbReference type="Proteomes" id="UP000194800"/>
    </source>
</evidence>
<accession>A0A242NH23</accession>
<evidence type="ECO:0000259" key="1">
    <source>
        <dbReference type="Pfam" id="PF07969"/>
    </source>
</evidence>
<evidence type="ECO:0000313" key="5">
    <source>
        <dbReference type="Proteomes" id="UP000194977"/>
    </source>
</evidence>
<dbReference type="RefSeq" id="WP_086271727.1">
    <property type="nucleotide sequence ID" value="NZ_MZNE01000031.1"/>
</dbReference>
<dbReference type="Proteomes" id="UP000194800">
    <property type="component" value="Unassembled WGS sequence"/>
</dbReference>
<sequence length="563" mass="63109">MAKADVIYVNGYIYTADKQDTVCEAIAIKNGYIIATGSTQEINNQNYVDNQTTIYDLKGKTMMPGIIDSHLHTFWGGMQLSSCNLNYQSLTIDDTLAIIQQYLDKDSVNHNNHWLQVRGWLRQEILPVGTDITRFDLDRLNTSRPVILFSNDCHTLVANSIALEKFGLDKNTPEPTDGKIGRSADGELNGILEDAPAMRAFDSISKLTDEQAIHVAKLSQTELNEQGVTAVMDARITETQADAFLQLQKQDQLTIRLFGARELPPDDVSSIEDIPNVINKVKQFAARYDDKNWQPKPGIKVSHVKLFVDGVMQQPLMTARLLKPYNLADEKNRYGDLYYSIEMLDALILESSKAGFHPHMHTVGEGAIEVVLNAIEKMRNALPDADIRPSTAHNELSASHQFARYKKLNAGVVFSFQWAGCSSAMVEQYETLFGEERYHGLEAHGQYIDAGVHCAFGSDWPIDPLNEWYDFQIAMTRQIDSDHPRLNSDRNLTAKEVLRCATIGAAYILKQDEYIGSIEKGKFADLIILDRNPFTIAATDIQNVKVLTTIVGGKIVYQQDKSL</sequence>
<reference evidence="4 5" key="1">
    <citation type="submission" date="2017-03" db="EMBL/GenBank/DDBJ databases">
        <title>Comparative genomics of honeybee gut symbionts reveal geographically distinct and subgroup specific antibiotic resistance.</title>
        <authorList>
            <person name="Ludvigsen J."/>
            <person name="Porcellato D."/>
            <person name="Labee-Lund T.M."/>
            <person name="Amdam G.V."/>
            <person name="Rudi K."/>
        </authorList>
    </citation>
    <scope>NUCLEOTIDE SEQUENCE [LARGE SCALE GENOMIC DNA]</scope>
    <source>
        <strain evidence="2 5">A-7-12</strain>
        <strain evidence="3 4">A-9-12</strain>
    </source>
</reference>
<dbReference type="Proteomes" id="UP000194977">
    <property type="component" value="Unassembled WGS sequence"/>
</dbReference>
<dbReference type="EMBL" id="NARP01000018">
    <property type="protein sequence ID" value="OTP99319.1"/>
    <property type="molecule type" value="Genomic_DNA"/>
</dbReference>
<proteinExistence type="predicted"/>
<comment type="caution">
    <text evidence="2">The sequence shown here is derived from an EMBL/GenBank/DDBJ whole genome shotgun (WGS) entry which is preliminary data.</text>
</comment>
<dbReference type="SUPFAM" id="SSF51556">
    <property type="entry name" value="Metallo-dependent hydrolases"/>
    <property type="match status" value="1"/>
</dbReference>
<dbReference type="SUPFAM" id="SSF51338">
    <property type="entry name" value="Composite domain of metallo-dependent hydrolases"/>
    <property type="match status" value="1"/>
</dbReference>
<keyword evidence="2" id="KW-0378">Hydrolase</keyword>
<dbReference type="Pfam" id="PF07969">
    <property type="entry name" value="Amidohydro_3"/>
    <property type="match status" value="1"/>
</dbReference>
<dbReference type="CDD" id="cd01300">
    <property type="entry name" value="YtcJ_like"/>
    <property type="match status" value="1"/>
</dbReference>
<dbReference type="InterPro" id="IPR032466">
    <property type="entry name" value="Metal_Hydrolase"/>
</dbReference>
<organism evidence="2 5">
    <name type="scientific">Gilliamella apicola</name>
    <dbReference type="NCBI Taxonomy" id="1196095"/>
    <lineage>
        <taxon>Bacteria</taxon>
        <taxon>Pseudomonadati</taxon>
        <taxon>Pseudomonadota</taxon>
        <taxon>Gammaproteobacteria</taxon>
        <taxon>Orbales</taxon>
        <taxon>Orbaceae</taxon>
        <taxon>Gilliamella</taxon>
    </lineage>
</organism>
<gene>
    <name evidence="3" type="ORF">B6C91_03695</name>
    <name evidence="2" type="ORF">B6D08_07935</name>
</gene>
<dbReference type="PANTHER" id="PTHR22642">
    <property type="entry name" value="IMIDAZOLONEPROPIONASE"/>
    <property type="match status" value="1"/>
</dbReference>
<dbReference type="GO" id="GO:0016810">
    <property type="term" value="F:hydrolase activity, acting on carbon-nitrogen (but not peptide) bonds"/>
    <property type="evidence" value="ECO:0007669"/>
    <property type="project" value="InterPro"/>
</dbReference>
<evidence type="ECO:0000313" key="3">
    <source>
        <dbReference type="EMBL" id="OTQ10993.1"/>
    </source>
</evidence>
<dbReference type="Gene3D" id="3.20.20.140">
    <property type="entry name" value="Metal-dependent hydrolases"/>
    <property type="match status" value="1"/>
</dbReference>
<name>A0A242NH23_9GAMM</name>
<evidence type="ECO:0000313" key="2">
    <source>
        <dbReference type="EMBL" id="OTP99319.1"/>
    </source>
</evidence>
<dbReference type="InterPro" id="IPR033932">
    <property type="entry name" value="YtcJ-like"/>
</dbReference>
<keyword evidence="4" id="KW-1185">Reference proteome</keyword>
<dbReference type="InterPro" id="IPR011059">
    <property type="entry name" value="Metal-dep_hydrolase_composite"/>
</dbReference>
<protein>
    <submittedName>
        <fullName evidence="2">Amidohydrolase</fullName>
    </submittedName>
</protein>
<dbReference type="EMBL" id="NART01000010">
    <property type="protein sequence ID" value="OTQ10993.1"/>
    <property type="molecule type" value="Genomic_DNA"/>
</dbReference>
<dbReference type="InterPro" id="IPR013108">
    <property type="entry name" value="Amidohydro_3"/>
</dbReference>
<dbReference type="PANTHER" id="PTHR22642:SF2">
    <property type="entry name" value="PROTEIN LONG AFTER FAR-RED 3"/>
    <property type="match status" value="1"/>
</dbReference>
<dbReference type="Gene3D" id="3.10.310.70">
    <property type="match status" value="1"/>
</dbReference>
<feature type="domain" description="Amidohydrolase 3" evidence="1">
    <location>
        <begin position="54"/>
        <end position="557"/>
    </location>
</feature>
<dbReference type="OrthoDB" id="5734927at2"/>